<sequence>MEQSVEVQTCTDPQNGENRDSHDCITEHNGPILPNGQCSKTDCKKHGKDDNVRLTNGENEKEACSSTPHIDASLPKPEVSNPVGIETFDGNVQYQFGEPPPCECDECILENGDEIKPPVKKFNRQSSWKKIRNIVHWSPFIQQFKKNRYPWIQLAGHQGNFQAGEPGAVLKKYDSREQKAFDKLMKDVLRSYVPEYRGDVLKNNEKYLQLQDLLCEFDSPCVMDIKMGTRTYLEEELEKAREKPKLRKDMYQKMIEVDPSAPTEEENAQGAIIKPRYMQWRDEMSSSTHLGFRIEGIKKMDGASSKNFKKTKTPEEVKEALKHFVGTDPEVYSRYIKRLKAIRVTQESSEFFSAHEIIGSSLLFVHDKSKQASVWMIDFGKTNPLPDHVKVNHRNLWVEGNHEDGYLFGLDNLISILETIEQELLSVAERENSNIPCE</sequence>
<dbReference type="EnsemblMetazoa" id="G12738.12">
    <property type="protein sequence ID" value="G12738.12:cds"/>
    <property type="gene ID" value="G12738"/>
</dbReference>
<keyword evidence="4 6" id="KW-0418">Kinase</keyword>
<dbReference type="PANTHER" id="PTHR12400:SF26">
    <property type="entry name" value="KINASE"/>
    <property type="match status" value="1"/>
</dbReference>
<dbReference type="InterPro" id="IPR005522">
    <property type="entry name" value="IPK"/>
</dbReference>
<organism evidence="8 9">
    <name type="scientific">Magallana gigas</name>
    <name type="common">Pacific oyster</name>
    <name type="synonym">Crassostrea gigas</name>
    <dbReference type="NCBI Taxonomy" id="29159"/>
    <lineage>
        <taxon>Eukaryota</taxon>
        <taxon>Metazoa</taxon>
        <taxon>Spiralia</taxon>
        <taxon>Lophotrochozoa</taxon>
        <taxon>Mollusca</taxon>
        <taxon>Bivalvia</taxon>
        <taxon>Autobranchia</taxon>
        <taxon>Pteriomorphia</taxon>
        <taxon>Ostreida</taxon>
        <taxon>Ostreoidea</taxon>
        <taxon>Ostreidae</taxon>
        <taxon>Magallana</taxon>
    </lineage>
</organism>
<dbReference type="InterPro" id="IPR038286">
    <property type="entry name" value="IPK_sf"/>
</dbReference>
<dbReference type="GO" id="GO:0005524">
    <property type="term" value="F:ATP binding"/>
    <property type="evidence" value="ECO:0007669"/>
    <property type="project" value="UniProtKB-KW"/>
</dbReference>
<protein>
    <recommendedName>
        <fullName evidence="6">Kinase</fullName>
        <ecNumber evidence="6">2.7.-.-</ecNumber>
    </recommendedName>
</protein>
<proteinExistence type="inferred from homology"/>
<evidence type="ECO:0000313" key="8">
    <source>
        <dbReference type="EnsemblMetazoa" id="G12738.12:cds"/>
    </source>
</evidence>
<dbReference type="GO" id="GO:0005737">
    <property type="term" value="C:cytoplasm"/>
    <property type="evidence" value="ECO:0007669"/>
    <property type="project" value="TreeGrafter"/>
</dbReference>
<name>A0A8W8I610_MAGGI</name>
<dbReference type="Pfam" id="PF03770">
    <property type="entry name" value="IPK"/>
    <property type="match status" value="1"/>
</dbReference>
<dbReference type="FunFam" id="3.30.470.160:FF:000001">
    <property type="entry name" value="Kinase"/>
    <property type="match status" value="1"/>
</dbReference>
<dbReference type="GO" id="GO:0046854">
    <property type="term" value="P:phosphatidylinositol phosphate biosynthetic process"/>
    <property type="evidence" value="ECO:0007669"/>
    <property type="project" value="TreeGrafter"/>
</dbReference>
<evidence type="ECO:0000256" key="6">
    <source>
        <dbReference type="RuleBase" id="RU363090"/>
    </source>
</evidence>
<dbReference type="EnsemblMetazoa" id="G12738.11">
    <property type="protein sequence ID" value="G12738.11:cds"/>
    <property type="gene ID" value="G12738"/>
</dbReference>
<evidence type="ECO:0000256" key="5">
    <source>
        <dbReference type="ARBA" id="ARBA00022840"/>
    </source>
</evidence>
<keyword evidence="3" id="KW-0547">Nucleotide-binding</keyword>
<dbReference type="GO" id="GO:0032958">
    <property type="term" value="P:inositol phosphate biosynthetic process"/>
    <property type="evidence" value="ECO:0007669"/>
    <property type="project" value="InterPro"/>
</dbReference>
<feature type="compositionally biased region" description="Basic and acidic residues" evidence="7">
    <location>
        <begin position="17"/>
        <end position="26"/>
    </location>
</feature>
<feature type="region of interest" description="Disordered" evidence="7">
    <location>
        <begin position="1"/>
        <end position="31"/>
    </location>
</feature>
<feature type="compositionally biased region" description="Basic and acidic residues" evidence="7">
    <location>
        <begin position="54"/>
        <end position="63"/>
    </location>
</feature>
<dbReference type="Gene3D" id="3.30.470.160">
    <property type="entry name" value="Inositol polyphosphate kinase"/>
    <property type="match status" value="1"/>
</dbReference>
<keyword evidence="5" id="KW-0067">ATP-binding</keyword>
<reference evidence="8" key="1">
    <citation type="submission" date="2022-08" db="UniProtKB">
        <authorList>
            <consortium name="EnsemblMetazoa"/>
        </authorList>
    </citation>
    <scope>IDENTIFICATION</scope>
    <source>
        <strain evidence="8">05x7-T-G4-1.051#20</strain>
    </source>
</reference>
<dbReference type="GO" id="GO:0005634">
    <property type="term" value="C:nucleus"/>
    <property type="evidence" value="ECO:0007669"/>
    <property type="project" value="TreeGrafter"/>
</dbReference>
<dbReference type="GO" id="GO:0000828">
    <property type="term" value="F:inositol hexakisphosphate kinase activity"/>
    <property type="evidence" value="ECO:0007669"/>
    <property type="project" value="TreeGrafter"/>
</dbReference>
<comment type="similarity">
    <text evidence="1 6">Belongs to the inositol phosphokinase (IPK) family.</text>
</comment>
<evidence type="ECO:0000256" key="1">
    <source>
        <dbReference type="ARBA" id="ARBA00007374"/>
    </source>
</evidence>
<keyword evidence="2 6" id="KW-0808">Transferase</keyword>
<feature type="region of interest" description="Disordered" evidence="7">
    <location>
        <begin position="54"/>
        <end position="78"/>
    </location>
</feature>
<dbReference type="AlphaFoldDB" id="A0A8W8I610"/>
<dbReference type="Proteomes" id="UP000005408">
    <property type="component" value="Unassembled WGS sequence"/>
</dbReference>
<keyword evidence="9" id="KW-1185">Reference proteome</keyword>
<evidence type="ECO:0000256" key="2">
    <source>
        <dbReference type="ARBA" id="ARBA00022679"/>
    </source>
</evidence>
<evidence type="ECO:0000256" key="3">
    <source>
        <dbReference type="ARBA" id="ARBA00022741"/>
    </source>
</evidence>
<dbReference type="SUPFAM" id="SSF56104">
    <property type="entry name" value="SAICAR synthase-like"/>
    <property type="match status" value="1"/>
</dbReference>
<feature type="compositionally biased region" description="Polar residues" evidence="7">
    <location>
        <begin position="1"/>
        <end position="16"/>
    </location>
</feature>
<dbReference type="EnsemblMetazoa" id="G12738.10">
    <property type="protein sequence ID" value="G12738.10:cds"/>
    <property type="gene ID" value="G12738"/>
</dbReference>
<dbReference type="EnsemblMetazoa" id="G12738.9">
    <property type="protein sequence ID" value="G12738.9:cds"/>
    <property type="gene ID" value="G12738"/>
</dbReference>
<evidence type="ECO:0000313" key="9">
    <source>
        <dbReference type="Proteomes" id="UP000005408"/>
    </source>
</evidence>
<accession>A0A8W8I610</accession>
<dbReference type="EC" id="2.7.-.-" evidence="6"/>
<dbReference type="PANTHER" id="PTHR12400">
    <property type="entry name" value="INOSITOL POLYPHOSPHATE KINASE"/>
    <property type="match status" value="1"/>
</dbReference>
<evidence type="ECO:0000256" key="7">
    <source>
        <dbReference type="SAM" id="MobiDB-lite"/>
    </source>
</evidence>
<evidence type="ECO:0000256" key="4">
    <source>
        <dbReference type="ARBA" id="ARBA00022777"/>
    </source>
</evidence>